<reference evidence="2 3" key="1">
    <citation type="submission" date="2023-03" db="EMBL/GenBank/DDBJ databases">
        <authorList>
            <person name="Kaur S."/>
            <person name="Espinosa-Saiz D."/>
            <person name="Velazquez E."/>
            <person name="Menendez E."/>
            <person name="diCenzo G.C."/>
        </authorList>
    </citation>
    <scope>NUCLEOTIDE SEQUENCE [LARGE SCALE GENOMIC DNA]</scope>
    <source>
        <strain evidence="2 3">LMG 24692</strain>
    </source>
</reference>
<dbReference type="PANTHER" id="PTHR43975">
    <property type="entry name" value="ZGC:101858"/>
    <property type="match status" value="1"/>
</dbReference>
<dbReference type="Pfam" id="PF13561">
    <property type="entry name" value="adh_short_C2"/>
    <property type="match status" value="1"/>
</dbReference>
<sequence length="268" mass="28252">MRQRPVVAHEDQNPVKRRGLVMRDLVAIVTGGSSGIGREVAITLAKLGARVLITARRQPGIDEVCAQSENIKGIIADVAKAADIKRTVEEAIGLWGRLDILINNAGAGGIMPLADATEDRIKDIFAVNVLGPSLLAAAALPHLSGRGGAIINISSTYGHKAAPGFSHYAASKAALEHLTRCWALELAPHGVRVNAIAAGPTETGALTGMMGLTAKEAEDVKEHERNLIPLKRRGTPHDVAQWIAMFANPKTAWTTGQILSIDGGLSIV</sequence>
<evidence type="ECO:0000313" key="2">
    <source>
        <dbReference type="EMBL" id="WEX90570.1"/>
    </source>
</evidence>
<proteinExistence type="predicted"/>
<protein>
    <submittedName>
        <fullName evidence="2">SDR family oxidoreductase</fullName>
    </submittedName>
</protein>
<dbReference type="InterPro" id="IPR020904">
    <property type="entry name" value="Sc_DH/Rdtase_CS"/>
</dbReference>
<dbReference type="PROSITE" id="PS00061">
    <property type="entry name" value="ADH_SHORT"/>
    <property type="match status" value="1"/>
</dbReference>
<dbReference type="Proteomes" id="UP001229355">
    <property type="component" value="Chromosome 2"/>
</dbReference>
<evidence type="ECO:0000313" key="3">
    <source>
        <dbReference type="Proteomes" id="UP001229355"/>
    </source>
</evidence>
<accession>A0ABY8DI36</accession>
<evidence type="ECO:0000259" key="1">
    <source>
        <dbReference type="SMART" id="SM00822"/>
    </source>
</evidence>
<keyword evidence="3" id="KW-1185">Reference proteome</keyword>
<dbReference type="InterPro" id="IPR036291">
    <property type="entry name" value="NAD(P)-bd_dom_sf"/>
</dbReference>
<dbReference type="SUPFAM" id="SSF51735">
    <property type="entry name" value="NAD(P)-binding Rossmann-fold domains"/>
    <property type="match status" value="1"/>
</dbReference>
<dbReference type="Gene3D" id="3.40.50.720">
    <property type="entry name" value="NAD(P)-binding Rossmann-like Domain"/>
    <property type="match status" value="1"/>
</dbReference>
<dbReference type="EMBL" id="CP120374">
    <property type="protein sequence ID" value="WEX90570.1"/>
    <property type="molecule type" value="Genomic_DNA"/>
</dbReference>
<dbReference type="CDD" id="cd05233">
    <property type="entry name" value="SDR_c"/>
    <property type="match status" value="1"/>
</dbReference>
<gene>
    <name evidence="2" type="ORF">PZN02_004121</name>
</gene>
<dbReference type="RefSeq" id="WP_280662534.1">
    <property type="nucleotide sequence ID" value="NZ_CP120374.1"/>
</dbReference>
<dbReference type="PANTHER" id="PTHR43975:SF2">
    <property type="entry name" value="EG:BACR7A4.14 PROTEIN-RELATED"/>
    <property type="match status" value="1"/>
</dbReference>
<dbReference type="InterPro" id="IPR057326">
    <property type="entry name" value="KR_dom"/>
</dbReference>
<dbReference type="PRINTS" id="PR00081">
    <property type="entry name" value="GDHRDH"/>
</dbReference>
<name>A0ABY8DI36_9HYPH</name>
<organism evidence="2 3">
    <name type="scientific">Sinorhizobium garamanticum</name>
    <dbReference type="NCBI Taxonomy" id="680247"/>
    <lineage>
        <taxon>Bacteria</taxon>
        <taxon>Pseudomonadati</taxon>
        <taxon>Pseudomonadota</taxon>
        <taxon>Alphaproteobacteria</taxon>
        <taxon>Hyphomicrobiales</taxon>
        <taxon>Rhizobiaceae</taxon>
        <taxon>Sinorhizobium/Ensifer group</taxon>
        <taxon>Sinorhizobium</taxon>
    </lineage>
</organism>
<dbReference type="SMART" id="SM00822">
    <property type="entry name" value="PKS_KR"/>
    <property type="match status" value="1"/>
</dbReference>
<dbReference type="PRINTS" id="PR00080">
    <property type="entry name" value="SDRFAMILY"/>
</dbReference>
<dbReference type="InterPro" id="IPR002347">
    <property type="entry name" value="SDR_fam"/>
</dbReference>
<feature type="domain" description="Ketoreductase" evidence="1">
    <location>
        <begin position="25"/>
        <end position="199"/>
    </location>
</feature>